<dbReference type="SUPFAM" id="SSF55729">
    <property type="entry name" value="Acyl-CoA N-acyltransferases (Nat)"/>
    <property type="match status" value="1"/>
</dbReference>
<comment type="caution">
    <text evidence="2">The sequence shown here is derived from an EMBL/GenBank/DDBJ whole genome shotgun (WGS) entry which is preliminary data.</text>
</comment>
<dbReference type="Proteomes" id="UP000298213">
    <property type="component" value="Unassembled WGS sequence"/>
</dbReference>
<dbReference type="InterPro" id="IPR038740">
    <property type="entry name" value="BioF2-like_GNAT_dom"/>
</dbReference>
<name>A0A4Y8ZWV5_9SPHN</name>
<reference evidence="2 3" key="1">
    <citation type="submission" date="2019-03" db="EMBL/GenBank/DDBJ databases">
        <title>Genome sequence of Sphingomonas sp. 17J27-24.</title>
        <authorList>
            <person name="Kim M."/>
            <person name="Maeng S."/>
            <person name="Sathiyaraj S."/>
        </authorList>
    </citation>
    <scope>NUCLEOTIDE SEQUENCE [LARGE SCALE GENOMIC DNA]</scope>
    <source>
        <strain evidence="2 3">17J27-24</strain>
    </source>
</reference>
<sequence>MGERRLRARPVSAAIALPFRVGARTLWRIRRQLQRVSLTLDQARSGTVPALPDACGDGYLIVSLAEASLAPLLADRPGLKPFVRQRYPRFFASLDLGFDAYLAGFSAKSRSTLKRKVRKLAERCGGTLDLRCYRTASEAEEFHRHARAVSAISYQERLLDAGMPDGEAALADLRARAARDAMRGWVLFLDERPISYLYAPAEGTTLVYAFLGYDPAHADLSPGTVLQFEAMRQLMEEGRFRLFDFTEGEGQHKRLFSTGEVACVDLLLLRPTVSNLAVGWSLTGFDRAVAVAKSLARHRTLEGLARRLRR</sequence>
<protein>
    <submittedName>
        <fullName evidence="2">GNAT family N-acetyltransferase</fullName>
    </submittedName>
</protein>
<keyword evidence="3" id="KW-1185">Reference proteome</keyword>
<dbReference type="AlphaFoldDB" id="A0A4Y8ZWV5"/>
<evidence type="ECO:0000313" key="3">
    <source>
        <dbReference type="Proteomes" id="UP000298213"/>
    </source>
</evidence>
<organism evidence="2 3">
    <name type="scientific">Sphingomonas parva</name>
    <dbReference type="NCBI Taxonomy" id="2555898"/>
    <lineage>
        <taxon>Bacteria</taxon>
        <taxon>Pseudomonadati</taxon>
        <taxon>Pseudomonadota</taxon>
        <taxon>Alphaproteobacteria</taxon>
        <taxon>Sphingomonadales</taxon>
        <taxon>Sphingomonadaceae</taxon>
        <taxon>Sphingomonas</taxon>
    </lineage>
</organism>
<dbReference type="EMBL" id="SPDV01000008">
    <property type="protein sequence ID" value="TFI59219.1"/>
    <property type="molecule type" value="Genomic_DNA"/>
</dbReference>
<evidence type="ECO:0000313" key="2">
    <source>
        <dbReference type="EMBL" id="TFI59219.1"/>
    </source>
</evidence>
<evidence type="ECO:0000259" key="1">
    <source>
        <dbReference type="Pfam" id="PF13480"/>
    </source>
</evidence>
<gene>
    <name evidence="2" type="ORF">E2493_05065</name>
</gene>
<dbReference type="GO" id="GO:0016740">
    <property type="term" value="F:transferase activity"/>
    <property type="evidence" value="ECO:0007669"/>
    <property type="project" value="UniProtKB-KW"/>
</dbReference>
<dbReference type="Pfam" id="PF13480">
    <property type="entry name" value="Acetyltransf_6"/>
    <property type="match status" value="1"/>
</dbReference>
<accession>A0A4Y8ZWV5</accession>
<feature type="domain" description="BioF2-like acetyltransferase" evidence="1">
    <location>
        <begin position="108"/>
        <end position="254"/>
    </location>
</feature>
<proteinExistence type="predicted"/>
<dbReference type="Gene3D" id="3.40.630.30">
    <property type="match status" value="1"/>
</dbReference>
<dbReference type="InterPro" id="IPR016181">
    <property type="entry name" value="Acyl_CoA_acyltransferase"/>
</dbReference>
<dbReference type="OrthoDB" id="3773784at2"/>
<keyword evidence="2" id="KW-0808">Transferase</keyword>